<accession>D4MVZ6</accession>
<dbReference type="AlphaFoldDB" id="D4MVZ6"/>
<evidence type="ECO:0000313" key="3">
    <source>
        <dbReference type="Proteomes" id="UP000008960"/>
    </source>
</evidence>
<gene>
    <name evidence="2" type="ORF">CL2_27510</name>
</gene>
<reference evidence="2 3" key="2">
    <citation type="submission" date="2010-03" db="EMBL/GenBank/DDBJ databases">
        <authorList>
            <person name="Pajon A."/>
        </authorList>
    </citation>
    <scope>NUCLEOTIDE SEQUENCE [LARGE SCALE GENOMIC DNA]</scope>
    <source>
        <strain evidence="2 3">SSC/2</strain>
    </source>
</reference>
<dbReference type="KEGG" id="bprl:CL2_27510"/>
<feature type="transmembrane region" description="Helical" evidence="1">
    <location>
        <begin position="59"/>
        <end position="81"/>
    </location>
</feature>
<dbReference type="RefSeq" id="WP_008393218.1">
    <property type="nucleotide sequence ID" value="NC_021016.1"/>
</dbReference>
<feature type="transmembrane region" description="Helical" evidence="1">
    <location>
        <begin position="102"/>
        <end position="121"/>
    </location>
</feature>
<protein>
    <submittedName>
        <fullName evidence="2">Uncharacterized protein</fullName>
    </submittedName>
</protein>
<sequence length="154" mass="17872">MEEKNIMKIEKSYITPEDSLCIYGIAILMMVWHHFFGFPERFHGNLQYFGGNFEYTIELYLGYFGRLCIAMYAFISGYGMTAKSEEKNLKLLDDIKQAINQIINFLIRYWLVFIIFIPIGLKMGILKFKLGEFIGNLIGNLVVIMRSGGMCHII</sequence>
<evidence type="ECO:0000256" key="1">
    <source>
        <dbReference type="SAM" id="Phobius"/>
    </source>
</evidence>
<keyword evidence="1" id="KW-0812">Transmembrane</keyword>
<feature type="transmembrane region" description="Helical" evidence="1">
    <location>
        <begin position="20"/>
        <end position="39"/>
    </location>
</feature>
<dbReference type="EMBL" id="FP929061">
    <property type="protein sequence ID" value="CBL39562.1"/>
    <property type="molecule type" value="Genomic_DNA"/>
</dbReference>
<name>D4MVZ6_ANAHA</name>
<proteinExistence type="predicted"/>
<organism evidence="2 3">
    <name type="scientific">Anaerostipes hadrus</name>
    <dbReference type="NCBI Taxonomy" id="649756"/>
    <lineage>
        <taxon>Bacteria</taxon>
        <taxon>Bacillati</taxon>
        <taxon>Bacillota</taxon>
        <taxon>Clostridia</taxon>
        <taxon>Lachnospirales</taxon>
        <taxon>Lachnospiraceae</taxon>
        <taxon>Anaerostipes</taxon>
    </lineage>
</organism>
<dbReference type="Proteomes" id="UP000008960">
    <property type="component" value="Chromosome"/>
</dbReference>
<keyword evidence="1" id="KW-0472">Membrane</keyword>
<evidence type="ECO:0000313" key="2">
    <source>
        <dbReference type="EMBL" id="CBL39562.1"/>
    </source>
</evidence>
<keyword evidence="1" id="KW-1133">Transmembrane helix</keyword>
<reference evidence="2 3" key="1">
    <citation type="submission" date="2010-03" db="EMBL/GenBank/DDBJ databases">
        <title>The genome sequence of Clostridiales sp. SSC/2.</title>
        <authorList>
            <consortium name="metaHIT consortium -- http://www.metahit.eu/"/>
            <person name="Pajon A."/>
            <person name="Turner K."/>
            <person name="Parkhill J."/>
            <person name="Duncan S."/>
            <person name="Flint H."/>
        </authorList>
    </citation>
    <scope>NUCLEOTIDE SEQUENCE [LARGE SCALE GENOMIC DNA]</scope>
    <source>
        <strain evidence="2 3">SSC/2</strain>
    </source>
</reference>